<reference evidence="1 2" key="1">
    <citation type="journal article" date="2018" name="Science">
        <title>The opium poppy genome and morphinan production.</title>
        <authorList>
            <person name="Guo L."/>
            <person name="Winzer T."/>
            <person name="Yang X."/>
            <person name="Li Y."/>
            <person name="Ning Z."/>
            <person name="He Z."/>
            <person name="Teodor R."/>
            <person name="Lu Y."/>
            <person name="Bowser T.A."/>
            <person name="Graham I.A."/>
            <person name="Ye K."/>
        </authorList>
    </citation>
    <scope>NUCLEOTIDE SEQUENCE [LARGE SCALE GENOMIC DNA]</scope>
    <source>
        <strain evidence="2">cv. HN1</strain>
        <tissue evidence="1">Leaves</tissue>
    </source>
</reference>
<gene>
    <name evidence="1" type="ORF">C5167_010366</name>
</gene>
<protein>
    <submittedName>
        <fullName evidence="1">Uncharacterized protein</fullName>
    </submittedName>
</protein>
<name>A0A4Y7K1E4_PAPSO</name>
<evidence type="ECO:0000313" key="2">
    <source>
        <dbReference type="Proteomes" id="UP000316621"/>
    </source>
</evidence>
<dbReference type="EMBL" id="CM010720">
    <property type="protein sequence ID" value="RZC66676.1"/>
    <property type="molecule type" value="Genomic_DNA"/>
</dbReference>
<sequence>MIVIETEVELSLDEPDSRVVGNRHELVVVLELGGDGITVGGGGLVNHMTLEMVLILDLLLMQDMAG</sequence>
<organism evidence="1 2">
    <name type="scientific">Papaver somniferum</name>
    <name type="common">Opium poppy</name>
    <dbReference type="NCBI Taxonomy" id="3469"/>
    <lineage>
        <taxon>Eukaryota</taxon>
        <taxon>Viridiplantae</taxon>
        <taxon>Streptophyta</taxon>
        <taxon>Embryophyta</taxon>
        <taxon>Tracheophyta</taxon>
        <taxon>Spermatophyta</taxon>
        <taxon>Magnoliopsida</taxon>
        <taxon>Ranunculales</taxon>
        <taxon>Papaveraceae</taxon>
        <taxon>Papaveroideae</taxon>
        <taxon>Papaver</taxon>
    </lineage>
</organism>
<dbReference type="AlphaFoldDB" id="A0A4Y7K1E4"/>
<proteinExistence type="predicted"/>
<evidence type="ECO:0000313" key="1">
    <source>
        <dbReference type="EMBL" id="RZC66676.1"/>
    </source>
</evidence>
<keyword evidence="2" id="KW-1185">Reference proteome</keyword>
<dbReference type="Gramene" id="RZC66676">
    <property type="protein sequence ID" value="RZC66676"/>
    <property type="gene ID" value="C5167_010366"/>
</dbReference>
<dbReference type="Proteomes" id="UP000316621">
    <property type="component" value="Chromosome 6"/>
</dbReference>
<accession>A0A4Y7K1E4</accession>